<keyword evidence="1" id="KW-1185">Reference proteome</keyword>
<evidence type="ECO:0000313" key="2">
    <source>
        <dbReference type="WBParaSite" id="EEL_0000024501-mRNA-1"/>
    </source>
</evidence>
<dbReference type="Pfam" id="PF14625">
    <property type="entry name" value="Lustrin_cystein"/>
    <property type="match status" value="1"/>
</dbReference>
<dbReference type="SMART" id="SM00289">
    <property type="entry name" value="WR1"/>
    <property type="match status" value="1"/>
</dbReference>
<organism evidence="1 2">
    <name type="scientific">Elaeophora elaphi</name>
    <dbReference type="NCBI Taxonomy" id="1147741"/>
    <lineage>
        <taxon>Eukaryota</taxon>
        <taxon>Metazoa</taxon>
        <taxon>Ecdysozoa</taxon>
        <taxon>Nematoda</taxon>
        <taxon>Chromadorea</taxon>
        <taxon>Rhabditida</taxon>
        <taxon>Spirurina</taxon>
        <taxon>Spiruromorpha</taxon>
        <taxon>Filarioidea</taxon>
        <taxon>Onchocercidae</taxon>
        <taxon>Elaeophora</taxon>
    </lineage>
</organism>
<protein>
    <submittedName>
        <fullName evidence="2">EB domain-containing protein</fullName>
    </submittedName>
</protein>
<dbReference type="AlphaFoldDB" id="A0A0R3RFU5"/>
<dbReference type="Proteomes" id="UP000050640">
    <property type="component" value="Unplaced"/>
</dbReference>
<dbReference type="WBParaSite" id="EEL_0000024501-mRNA-1">
    <property type="protein sequence ID" value="EEL_0000024501-mRNA-1"/>
    <property type="gene ID" value="EEL_0000024501"/>
</dbReference>
<dbReference type="InterPro" id="IPR028150">
    <property type="entry name" value="Lustrin_cystein"/>
</dbReference>
<dbReference type="STRING" id="1147741.A0A0R3RFU5"/>
<dbReference type="InterPro" id="IPR006150">
    <property type="entry name" value="Cys_repeat_1"/>
</dbReference>
<evidence type="ECO:0000313" key="1">
    <source>
        <dbReference type="Proteomes" id="UP000050640"/>
    </source>
</evidence>
<accession>A0A0R3RFU5</accession>
<reference evidence="2" key="1">
    <citation type="submission" date="2017-02" db="UniProtKB">
        <authorList>
            <consortium name="WormBaseParasite"/>
        </authorList>
    </citation>
    <scope>IDENTIFICATION</scope>
</reference>
<proteinExistence type="predicted"/>
<sequence>MSCPFGYSCTHSAYYGIYMCCRFGSDLRCASGTNILLIVYVPRLCSIANAHANIQICCGDIHAEDGRPIIPSFDSDIKCQNDLSIPALIHYHYIRFCPTLGSAYGCPEGYLCSKSSRAKEAVCGKNELAYYQDGKTLECSEDEEDICPEHYVCQPSLTNTKMYCCLTDLRCSSGVPQLQSNTVNSHQIADQTKNVKMS</sequence>
<name>A0A0R3RFU5_9BILA</name>